<proteinExistence type="predicted"/>
<evidence type="ECO:0008006" key="3">
    <source>
        <dbReference type="Google" id="ProtNLM"/>
    </source>
</evidence>
<dbReference type="Proteomes" id="UP000033054">
    <property type="component" value="Chromosome"/>
</dbReference>
<name>A0A0E4A1F0_9BACT</name>
<dbReference type="KEGG" id="srd:SD10_28310"/>
<dbReference type="PATRIC" id="fig|1379870.5.peg.6106"/>
<dbReference type="STRING" id="1379870.SD10_28310"/>
<keyword evidence="2" id="KW-1185">Reference proteome</keyword>
<protein>
    <recommendedName>
        <fullName evidence="3">SusD/RagB family nutrient-binding outer membrane lipoprotein</fullName>
    </recommendedName>
</protein>
<dbReference type="InterPro" id="IPR011990">
    <property type="entry name" value="TPR-like_helical_dom_sf"/>
</dbReference>
<dbReference type="InterPro" id="IPR024302">
    <property type="entry name" value="SusD-like"/>
</dbReference>
<dbReference type="HOGENOM" id="CLU_025928_2_0_10"/>
<dbReference type="Pfam" id="PF12741">
    <property type="entry name" value="SusD-like"/>
    <property type="match status" value="1"/>
</dbReference>
<accession>A0A0E4A1F0</accession>
<organism evidence="1 2">
    <name type="scientific">Spirosoma radiotolerans</name>
    <dbReference type="NCBI Taxonomy" id="1379870"/>
    <lineage>
        <taxon>Bacteria</taxon>
        <taxon>Pseudomonadati</taxon>
        <taxon>Bacteroidota</taxon>
        <taxon>Cytophagia</taxon>
        <taxon>Cytophagales</taxon>
        <taxon>Cytophagaceae</taxon>
        <taxon>Spirosoma</taxon>
    </lineage>
</organism>
<evidence type="ECO:0000313" key="1">
    <source>
        <dbReference type="EMBL" id="AKD58848.1"/>
    </source>
</evidence>
<sequence length="519" mass="57467">MILGVGLLVWVASACTDYMETLNQDNKLITDKQLEADANEGGILLPLMQNRIVATVTGTYQLQQNLNADVYSGMLMTPTPFLDNKNNTTYSLVDGWNGTVWSGPAVGVLDQWLQMKKKGFDTKYPDLYAIALMLKVAAAHRMVDVLGPLPYTKYGNSSEVAFDSEEEAYNAFFAELDQAINTLTAAEDANPTADLIRFAKFDKTSYAGDYKQWVKMANTLRLRLAVRIAKVSPAKAKTEAEAAVNHKWGVLADGDKSFQVIPTNTHPLEQITYSWSDIRLAAPVETYLTGFKDPRLPYYAVGAKDGAVAGQIKGIRAGVVIPEKGRYQGYSELLFTKTTPIKIMDVAESYFLRAEGVLRGWNMGGGSAKDFYENGIRLSFKTLGVAGVDTYLNSVSTQTAYVDPKNADNNSPALTNITVKWEDGVSLERQLERIITQKWIAIWPEGVEGWSEFRRTGYPKLYPIKVNNSGGAIPDGEFIKRLVYPTIITNASKAAVDDAVKKHLDNKDSPFTPIWWDID</sequence>
<dbReference type="EMBL" id="CP010429">
    <property type="protein sequence ID" value="AKD58848.1"/>
    <property type="molecule type" value="Genomic_DNA"/>
</dbReference>
<gene>
    <name evidence="1" type="ORF">SD10_28310</name>
</gene>
<dbReference type="AlphaFoldDB" id="A0A0E4A1F0"/>
<evidence type="ECO:0000313" key="2">
    <source>
        <dbReference type="Proteomes" id="UP000033054"/>
    </source>
</evidence>
<dbReference type="Gene3D" id="1.25.40.390">
    <property type="match status" value="1"/>
</dbReference>
<dbReference type="SUPFAM" id="SSF48452">
    <property type="entry name" value="TPR-like"/>
    <property type="match status" value="1"/>
</dbReference>
<reference evidence="1 2" key="1">
    <citation type="journal article" date="2014" name="Curr. Microbiol.">
        <title>Spirosoma radiotolerans sp. nov., a gamma-radiation-resistant bacterium isolated from gamma ray-irradiated soil.</title>
        <authorList>
            <person name="Lee J.J."/>
            <person name="Srinivasan S."/>
            <person name="Lim S."/>
            <person name="Joe M."/>
            <person name="Im S."/>
            <person name="Bae S.I."/>
            <person name="Park K.R."/>
            <person name="Han J.H."/>
            <person name="Park S.H."/>
            <person name="Joo B.M."/>
            <person name="Park S.J."/>
            <person name="Kim M.K."/>
        </authorList>
    </citation>
    <scope>NUCLEOTIDE SEQUENCE [LARGE SCALE GENOMIC DNA]</scope>
    <source>
        <strain evidence="1 2">DG5A</strain>
    </source>
</reference>